<dbReference type="InterPro" id="IPR050160">
    <property type="entry name" value="MHC/Immunoglobulin"/>
</dbReference>
<dbReference type="EMBL" id="JAHDVG010000466">
    <property type="protein sequence ID" value="KAH1182678.1"/>
    <property type="molecule type" value="Genomic_DNA"/>
</dbReference>
<gene>
    <name evidence="2" type="ORF">KIL84_004170</name>
</gene>
<dbReference type="Gene3D" id="2.60.40.10">
    <property type="entry name" value="Immunoglobulins"/>
    <property type="match status" value="1"/>
</dbReference>
<dbReference type="Proteomes" id="UP000827986">
    <property type="component" value="Unassembled WGS sequence"/>
</dbReference>
<sequence>GSQPHPDLLVCSVTGFYLSGIEMKRFENRQEQTAGVVFTELLHNRDCTFQIRLMLAMTPRRRDVYTCRVEHVSLRGPPHCAPHLPPPLQKLQPCKMLNFLFLTTTLGFPVPRPSFAAR</sequence>
<dbReference type="AlphaFoldDB" id="A0A9D3XNU7"/>
<accession>A0A9D3XNU7</accession>
<reference evidence="2" key="1">
    <citation type="submission" date="2021-09" db="EMBL/GenBank/DDBJ databases">
        <title>The genome of Mauremys mutica provides insights into the evolution of semi-aquatic lifestyle.</title>
        <authorList>
            <person name="Gong S."/>
            <person name="Gao Y."/>
        </authorList>
    </citation>
    <scope>NUCLEOTIDE SEQUENCE</scope>
    <source>
        <strain evidence="2">MM-2020</strain>
        <tissue evidence="2">Muscle</tissue>
    </source>
</reference>
<dbReference type="PROSITE" id="PS00290">
    <property type="entry name" value="IG_MHC"/>
    <property type="match status" value="1"/>
</dbReference>
<dbReference type="SUPFAM" id="SSF48726">
    <property type="entry name" value="Immunoglobulin"/>
    <property type="match status" value="1"/>
</dbReference>
<dbReference type="InterPro" id="IPR013783">
    <property type="entry name" value="Ig-like_fold"/>
</dbReference>
<name>A0A9D3XNU7_9SAUR</name>
<organism evidence="2 3">
    <name type="scientific">Mauremys mutica</name>
    <name type="common">yellowpond turtle</name>
    <dbReference type="NCBI Taxonomy" id="74926"/>
    <lineage>
        <taxon>Eukaryota</taxon>
        <taxon>Metazoa</taxon>
        <taxon>Chordata</taxon>
        <taxon>Craniata</taxon>
        <taxon>Vertebrata</taxon>
        <taxon>Euteleostomi</taxon>
        <taxon>Archelosauria</taxon>
        <taxon>Testudinata</taxon>
        <taxon>Testudines</taxon>
        <taxon>Cryptodira</taxon>
        <taxon>Durocryptodira</taxon>
        <taxon>Testudinoidea</taxon>
        <taxon>Geoemydidae</taxon>
        <taxon>Geoemydinae</taxon>
        <taxon>Mauremys</taxon>
    </lineage>
</organism>
<dbReference type="SMART" id="SM00407">
    <property type="entry name" value="IGc1"/>
    <property type="match status" value="1"/>
</dbReference>
<dbReference type="PANTHER" id="PTHR19944:SF99">
    <property type="entry name" value="HLA CLASS II HISTOCOMPATIBILITY ANTIGEN, DRB1 BETA CHAIN"/>
    <property type="match status" value="1"/>
</dbReference>
<evidence type="ECO:0000313" key="2">
    <source>
        <dbReference type="EMBL" id="KAH1182678.1"/>
    </source>
</evidence>
<keyword evidence="3" id="KW-1185">Reference proteome</keyword>
<dbReference type="Pfam" id="PF07654">
    <property type="entry name" value="C1-set"/>
    <property type="match status" value="1"/>
</dbReference>
<dbReference type="InterPro" id="IPR003597">
    <property type="entry name" value="Ig_C1-set"/>
</dbReference>
<proteinExistence type="predicted"/>
<evidence type="ECO:0000259" key="1">
    <source>
        <dbReference type="SMART" id="SM00407"/>
    </source>
</evidence>
<protein>
    <recommendedName>
        <fullName evidence="1">Immunoglobulin C1-set domain-containing protein</fullName>
    </recommendedName>
</protein>
<feature type="domain" description="Immunoglobulin C1-set" evidence="1">
    <location>
        <begin position="6"/>
        <end position="77"/>
    </location>
</feature>
<dbReference type="PANTHER" id="PTHR19944">
    <property type="entry name" value="MHC CLASS II-RELATED"/>
    <property type="match status" value="1"/>
</dbReference>
<dbReference type="InterPro" id="IPR003006">
    <property type="entry name" value="Ig/MHC_CS"/>
</dbReference>
<dbReference type="InterPro" id="IPR036179">
    <property type="entry name" value="Ig-like_dom_sf"/>
</dbReference>
<comment type="caution">
    <text evidence="2">The sequence shown here is derived from an EMBL/GenBank/DDBJ whole genome shotgun (WGS) entry which is preliminary data.</text>
</comment>
<evidence type="ECO:0000313" key="3">
    <source>
        <dbReference type="Proteomes" id="UP000827986"/>
    </source>
</evidence>
<feature type="non-terminal residue" evidence="2">
    <location>
        <position position="118"/>
    </location>
</feature>